<dbReference type="AlphaFoldDB" id="A0A6J2Q4K9"/>
<dbReference type="GeneID" id="115011627"/>
<sequence length="377" mass="42812">MSSDEDFSMVLPGAQPSEETLEGIMVLINDYKKKYEQLIQEQEDMVTSRVGQREMTEKFKQRTVKLTQSLKEDQRLHQEKIGIEKAKVKLMKDEDCKLMKDILKVEEALKEEESENKHLTQQTEVFTAVPERKVVFKGSTGKGVDSQTFDMKPHIVYPMEGGTALITFADEVVATKILELEKHQVDLGAEFSITVEARPVRLMLPSLVEIDSEVSPLHILVSNLPKMDIEMLLSRLENHFSKTKHGGGEVDDCEWLPDSGTVVIAFVKNNFARGLTNTEYHDVKLQHNKQKMDRVRVTPFLNGKITNLKTKMLTCPRTVLLTGIPTIMERENLQDLLEIYFQKMSNGGGEIEAILYNPLGQHTSALFEGVSTDEEQE</sequence>
<feature type="domain" description="NID" evidence="1">
    <location>
        <begin position="164"/>
        <end position="251"/>
    </location>
</feature>
<dbReference type="InParanoid" id="A0A6J2Q4K9"/>
<dbReference type="InterPro" id="IPR012677">
    <property type="entry name" value="Nucleotide-bd_a/b_plait_sf"/>
</dbReference>
<dbReference type="Proteomes" id="UP000504630">
    <property type="component" value="Chromosome 8"/>
</dbReference>
<dbReference type="OrthoDB" id="9936051at2759"/>
<accession>A0A6J2Q4K9</accession>
<proteinExistence type="predicted"/>
<evidence type="ECO:0000259" key="1">
    <source>
        <dbReference type="Pfam" id="PF07292"/>
    </source>
</evidence>
<protein>
    <submittedName>
        <fullName evidence="3">Interferon-induced 35 kDa protein isoform X1</fullName>
    </submittedName>
</protein>
<feature type="domain" description="NID" evidence="1">
    <location>
        <begin position="262"/>
        <end position="353"/>
    </location>
</feature>
<dbReference type="CTD" id="3430"/>
<evidence type="ECO:0000313" key="3">
    <source>
        <dbReference type="RefSeq" id="XP_029292641.1"/>
    </source>
</evidence>
<reference evidence="3" key="1">
    <citation type="submission" date="2025-08" db="UniProtKB">
        <authorList>
            <consortium name="RefSeq"/>
        </authorList>
    </citation>
    <scope>IDENTIFICATION</scope>
</reference>
<dbReference type="KEGG" id="cgob:115011627"/>
<dbReference type="InterPro" id="IPR009909">
    <property type="entry name" value="Nmi/IFP35_dom"/>
</dbReference>
<name>A0A6J2Q4K9_COTGO</name>
<evidence type="ECO:0000313" key="2">
    <source>
        <dbReference type="Proteomes" id="UP000504630"/>
    </source>
</evidence>
<dbReference type="PANTHER" id="PTHR15225">
    <property type="entry name" value="INTERFERON-INDUCED PROTEIN 35/NMI N-MYC/STAT INTERACTING PROTEIN"/>
    <property type="match status" value="1"/>
</dbReference>
<dbReference type="Pfam" id="PF07292">
    <property type="entry name" value="NID"/>
    <property type="match status" value="2"/>
</dbReference>
<keyword evidence="2" id="KW-1185">Reference proteome</keyword>
<organism evidence="2 3">
    <name type="scientific">Cottoperca gobio</name>
    <name type="common">Frogmouth</name>
    <name type="synonym">Aphritis gobio</name>
    <dbReference type="NCBI Taxonomy" id="56716"/>
    <lineage>
        <taxon>Eukaryota</taxon>
        <taxon>Metazoa</taxon>
        <taxon>Chordata</taxon>
        <taxon>Craniata</taxon>
        <taxon>Vertebrata</taxon>
        <taxon>Euteleostomi</taxon>
        <taxon>Actinopterygii</taxon>
        <taxon>Neopterygii</taxon>
        <taxon>Teleostei</taxon>
        <taxon>Neoteleostei</taxon>
        <taxon>Acanthomorphata</taxon>
        <taxon>Eupercaria</taxon>
        <taxon>Perciformes</taxon>
        <taxon>Notothenioidei</taxon>
        <taxon>Bovichtidae</taxon>
        <taxon>Cottoperca</taxon>
    </lineage>
</organism>
<gene>
    <name evidence="3" type="primary">ifi35</name>
</gene>
<dbReference type="PANTHER" id="PTHR15225:SF1">
    <property type="entry name" value="INTERFERON-INDUCED 35 KDA PROTEIN"/>
    <property type="match status" value="1"/>
</dbReference>
<dbReference type="GO" id="GO:0005634">
    <property type="term" value="C:nucleus"/>
    <property type="evidence" value="ECO:0007669"/>
    <property type="project" value="TreeGrafter"/>
</dbReference>
<dbReference type="RefSeq" id="XP_029292641.1">
    <property type="nucleotide sequence ID" value="XM_029436781.1"/>
</dbReference>
<dbReference type="Gene3D" id="3.30.70.330">
    <property type="match status" value="1"/>
</dbReference>